<organism evidence="1 2">
    <name type="scientific">Candidatus Kuenenbacteria bacterium RBG_16_41_7</name>
    <dbReference type="NCBI Taxonomy" id="1798560"/>
    <lineage>
        <taxon>Bacteria</taxon>
        <taxon>Candidatus Kueneniibacteriota</taxon>
    </lineage>
</organism>
<evidence type="ECO:0000313" key="2">
    <source>
        <dbReference type="Proteomes" id="UP000178149"/>
    </source>
</evidence>
<comment type="caution">
    <text evidence="1">The sequence shown here is derived from an EMBL/GenBank/DDBJ whole genome shotgun (WGS) entry which is preliminary data.</text>
</comment>
<accession>A0A1F6GCN0</accession>
<proteinExistence type="predicted"/>
<evidence type="ECO:0000313" key="1">
    <source>
        <dbReference type="EMBL" id="OGG95839.1"/>
    </source>
</evidence>
<dbReference type="AlphaFoldDB" id="A0A1F6GCN0"/>
<dbReference type="EMBL" id="MFMV01000023">
    <property type="protein sequence ID" value="OGG95839.1"/>
    <property type="molecule type" value="Genomic_DNA"/>
</dbReference>
<protein>
    <submittedName>
        <fullName evidence="1">Uncharacterized protein</fullName>
    </submittedName>
</protein>
<sequence length="81" mass="9438">MLCKTYAFDLELLTIASHLGYNKILEAPIKLKYGAGFKKEGIKELLHLLKIAWPLLIDTCAIIYRLRILKYYDQNTETLKH</sequence>
<reference evidence="1 2" key="1">
    <citation type="journal article" date="2016" name="Nat. Commun.">
        <title>Thousands of microbial genomes shed light on interconnected biogeochemical processes in an aquifer system.</title>
        <authorList>
            <person name="Anantharaman K."/>
            <person name="Brown C.T."/>
            <person name="Hug L.A."/>
            <person name="Sharon I."/>
            <person name="Castelle C.J."/>
            <person name="Probst A.J."/>
            <person name="Thomas B.C."/>
            <person name="Singh A."/>
            <person name="Wilkins M.J."/>
            <person name="Karaoz U."/>
            <person name="Brodie E.L."/>
            <person name="Williams K.H."/>
            <person name="Hubbard S.S."/>
            <person name="Banfield J.F."/>
        </authorList>
    </citation>
    <scope>NUCLEOTIDE SEQUENCE [LARGE SCALE GENOMIC DNA]</scope>
</reference>
<dbReference type="Proteomes" id="UP000178149">
    <property type="component" value="Unassembled WGS sequence"/>
</dbReference>
<gene>
    <name evidence="1" type="ORF">A2V95_01680</name>
</gene>
<name>A0A1F6GCN0_9BACT</name>